<evidence type="ECO:0000313" key="7">
    <source>
        <dbReference type="Proteomes" id="UP000428260"/>
    </source>
</evidence>
<dbReference type="InterPro" id="IPR006626">
    <property type="entry name" value="PbH1"/>
</dbReference>
<reference evidence="6 7" key="1">
    <citation type="submission" date="2019-11" db="EMBL/GenBank/DDBJ databases">
        <authorList>
            <person name="Zheng R.K."/>
            <person name="Sun C.M."/>
        </authorList>
    </citation>
    <scope>NUCLEOTIDE SEQUENCE [LARGE SCALE GENOMIC DNA]</scope>
    <source>
        <strain evidence="6 7">WC007</strain>
    </source>
</reference>
<keyword evidence="4" id="KW-1133">Transmembrane helix</keyword>
<dbReference type="PANTHER" id="PTHR40088:SF2">
    <property type="entry name" value="SECRETED SUGAR HYDROLASE"/>
    <property type="match status" value="1"/>
</dbReference>
<organism evidence="6 7">
    <name type="scientific">Maribellus comscasis</name>
    <dbReference type="NCBI Taxonomy" id="2681766"/>
    <lineage>
        <taxon>Bacteria</taxon>
        <taxon>Pseudomonadati</taxon>
        <taxon>Bacteroidota</taxon>
        <taxon>Bacteroidia</taxon>
        <taxon>Marinilabiliales</taxon>
        <taxon>Prolixibacteraceae</taxon>
        <taxon>Maribellus</taxon>
    </lineage>
</organism>
<name>A0A6I6K3K7_9BACT</name>
<dbReference type="RefSeq" id="WP_158872300.1">
    <property type="nucleotide sequence ID" value="NZ_CP046401.1"/>
</dbReference>
<keyword evidence="2" id="KW-0964">Secreted</keyword>
<dbReference type="SMART" id="SM00710">
    <property type="entry name" value="PbH1"/>
    <property type="match status" value="6"/>
</dbReference>
<gene>
    <name evidence="6" type="ORF">GM418_31185</name>
</gene>
<evidence type="ECO:0000256" key="3">
    <source>
        <dbReference type="ARBA" id="ARBA00022729"/>
    </source>
</evidence>
<evidence type="ECO:0000259" key="5">
    <source>
        <dbReference type="Pfam" id="PF13229"/>
    </source>
</evidence>
<evidence type="ECO:0000256" key="4">
    <source>
        <dbReference type="SAM" id="Phobius"/>
    </source>
</evidence>
<feature type="domain" description="Right handed beta helix" evidence="5">
    <location>
        <begin position="315"/>
        <end position="451"/>
    </location>
</feature>
<keyword evidence="3" id="KW-0732">Signal</keyword>
<dbReference type="EMBL" id="CP046401">
    <property type="protein sequence ID" value="QGY47960.1"/>
    <property type="molecule type" value="Genomic_DNA"/>
</dbReference>
<evidence type="ECO:0000313" key="6">
    <source>
        <dbReference type="EMBL" id="QGY47960.1"/>
    </source>
</evidence>
<dbReference type="Gene3D" id="2.160.20.10">
    <property type="entry name" value="Single-stranded right-handed beta-helix, Pectin lyase-like"/>
    <property type="match status" value="2"/>
</dbReference>
<keyword evidence="7" id="KW-1185">Reference proteome</keyword>
<dbReference type="GO" id="GO:0005576">
    <property type="term" value="C:extracellular region"/>
    <property type="evidence" value="ECO:0007669"/>
    <property type="project" value="UniProtKB-SubCell"/>
</dbReference>
<accession>A0A6I6K3K7</accession>
<dbReference type="GO" id="GO:0016837">
    <property type="term" value="F:carbon-oxygen lyase activity, acting on polysaccharides"/>
    <property type="evidence" value="ECO:0007669"/>
    <property type="project" value="TreeGrafter"/>
</dbReference>
<dbReference type="Pfam" id="PF13229">
    <property type="entry name" value="Beta_helix"/>
    <property type="match status" value="1"/>
</dbReference>
<dbReference type="InterPro" id="IPR052052">
    <property type="entry name" value="Polysaccharide_Lyase_9"/>
</dbReference>
<evidence type="ECO:0000256" key="2">
    <source>
        <dbReference type="ARBA" id="ARBA00022525"/>
    </source>
</evidence>
<dbReference type="PANTHER" id="PTHR40088">
    <property type="entry name" value="PECTATE LYASE (EUROFUNG)"/>
    <property type="match status" value="1"/>
</dbReference>
<protein>
    <recommendedName>
        <fullName evidence="5">Right handed beta helix domain-containing protein</fullName>
    </recommendedName>
</protein>
<dbReference type="Proteomes" id="UP000428260">
    <property type="component" value="Chromosome"/>
</dbReference>
<dbReference type="KEGG" id="mcos:GM418_31185"/>
<dbReference type="InterPro" id="IPR011050">
    <property type="entry name" value="Pectin_lyase_fold/virulence"/>
</dbReference>
<sequence>MVSYFLINKKGFFIGKILFLILAIILPEIGVANTYYISTIGNNQNKGNLDSPFRTIQKGAYMAQPGDTVWVMEGVYRERVSPPRGGTEQAPIVYMAEPGKRVFIKGSDVYTGKLKPEGNKVFSCSLSTMEFTDDCYFDNANPFKVPVASTPWERDGEPEGKEGIVFTLGQVFVNGEMYRQYPLKNEMKEHEASWWYNEEKNAVLIHFANKLQPKKTQIELTTRRRIFAPHQRGLGYIHVIGFIMEHCGNQYPRNFWETKENAQAGALGIRCGHHWSVMNNVVRYAANIGLDCGAEGPDNERINQRIYDPEEVIGNRIENNYILDNGCTGIIGWGSKEMVVKGNVVMYNNNQMYRGYKRYESAGIKFHNNIDCIVAENLVSDNFTYGIWFDNKYPNARVSKNVIVNNLRSGFFLEMGDYDFGTVLVDYNILMDNKENQIYIHDASGGLFVNNLIAGTRKMSNTGGTGPGRIKEAYGQAVYIRQVGSRTKTYHHSFYNNIFIDNDINYDINYPMWRSGEQRFLGNIYPEYQKGFYINSASDIPKPIDESYLAEKISKETGADVFGNDGRVELSLNQWQKFWELHSMHFDQDARKIENMKVCYIPEKHSVTMTIPEELKPRKNARWNENYKLRFDLRSESFPGPFGELETGSHSYIIYDGIPPGKRGELPCINIF</sequence>
<evidence type="ECO:0000256" key="1">
    <source>
        <dbReference type="ARBA" id="ARBA00004613"/>
    </source>
</evidence>
<dbReference type="InterPro" id="IPR039448">
    <property type="entry name" value="Beta_helix"/>
</dbReference>
<feature type="transmembrane region" description="Helical" evidence="4">
    <location>
        <begin position="12"/>
        <end position="36"/>
    </location>
</feature>
<keyword evidence="4" id="KW-0812">Transmembrane</keyword>
<dbReference type="InterPro" id="IPR012334">
    <property type="entry name" value="Pectin_lyas_fold"/>
</dbReference>
<comment type="subcellular location">
    <subcellularLocation>
        <location evidence="1">Secreted</location>
    </subcellularLocation>
</comment>
<dbReference type="SUPFAM" id="SSF51126">
    <property type="entry name" value="Pectin lyase-like"/>
    <property type="match status" value="1"/>
</dbReference>
<keyword evidence="4" id="KW-0472">Membrane</keyword>
<dbReference type="AlphaFoldDB" id="A0A6I6K3K7"/>
<proteinExistence type="predicted"/>